<protein>
    <submittedName>
        <fullName evidence="6">Amino acid ABC transporter substrate-binding protein</fullName>
    </submittedName>
</protein>
<dbReference type="CDD" id="cd13692">
    <property type="entry name" value="PBP2_BztA"/>
    <property type="match status" value="1"/>
</dbReference>
<sequence>MKAPLSLRTAVLSASLLTLSSMTFASTLSTVKERGDLNCGVYPDDPGRSAINEEGQWEGFYVDFCRATAAAVLENPDYVRYLEVGATSRFTSLVEKSTDVVMFSSTWTLGRENTYQVSFPTLYLFDGQGFVVRKSAGIDSVNDLDGKTVCVTGNTTTQRNLEDFIKAQGFDTEVVYTNGDQFFRGSVCDAYSADRMNLAINLANRVEQKDDYKVLPETFSREPIGPTVRNDDDQWERIIRSIVHATFLAEEKGITQANVDQIKASSKNVEVRNLLGESGDIGEQLGLDPLWAYRVIKAVGNYSEIYDRHLGLDTPIGQERGLNALWRDGGLMFAPPFK</sequence>
<feature type="signal peptide" evidence="4">
    <location>
        <begin position="1"/>
        <end position="25"/>
    </location>
</feature>
<evidence type="ECO:0000256" key="4">
    <source>
        <dbReference type="SAM" id="SignalP"/>
    </source>
</evidence>
<keyword evidence="2" id="KW-0813">Transport</keyword>
<feature type="chain" id="PRO_5045968772" evidence="4">
    <location>
        <begin position="26"/>
        <end position="338"/>
    </location>
</feature>
<evidence type="ECO:0000256" key="3">
    <source>
        <dbReference type="ARBA" id="ARBA00022729"/>
    </source>
</evidence>
<dbReference type="Pfam" id="PF00497">
    <property type="entry name" value="SBP_bac_3"/>
    <property type="match status" value="1"/>
</dbReference>
<dbReference type="Gene3D" id="3.40.190.10">
    <property type="entry name" value="Periplasmic binding protein-like II"/>
    <property type="match status" value="2"/>
</dbReference>
<evidence type="ECO:0000313" key="6">
    <source>
        <dbReference type="EMBL" id="MFD1383240.1"/>
    </source>
</evidence>
<dbReference type="InterPro" id="IPR001638">
    <property type="entry name" value="Solute-binding_3/MltF_N"/>
</dbReference>
<evidence type="ECO:0000313" key="7">
    <source>
        <dbReference type="Proteomes" id="UP001597059"/>
    </source>
</evidence>
<dbReference type="Proteomes" id="UP001597059">
    <property type="component" value="Unassembled WGS sequence"/>
</dbReference>
<evidence type="ECO:0000259" key="5">
    <source>
        <dbReference type="SMART" id="SM00062"/>
    </source>
</evidence>
<dbReference type="InterPro" id="IPR051455">
    <property type="entry name" value="Bact_solute-bind_prot3"/>
</dbReference>
<comment type="caution">
    <text evidence="6">The sequence shown here is derived from an EMBL/GenBank/DDBJ whole genome shotgun (WGS) entry which is preliminary data.</text>
</comment>
<gene>
    <name evidence="6" type="ORF">ACFQ45_07665</name>
</gene>
<dbReference type="EMBL" id="JBHTMN010000007">
    <property type="protein sequence ID" value="MFD1383240.1"/>
    <property type="molecule type" value="Genomic_DNA"/>
</dbReference>
<keyword evidence="3 4" id="KW-0732">Signal</keyword>
<dbReference type="PANTHER" id="PTHR30085">
    <property type="entry name" value="AMINO ACID ABC TRANSPORTER PERMEASE"/>
    <property type="match status" value="1"/>
</dbReference>
<evidence type="ECO:0000256" key="2">
    <source>
        <dbReference type="ARBA" id="ARBA00022448"/>
    </source>
</evidence>
<keyword evidence="7" id="KW-1185">Reference proteome</keyword>
<name>A0ABW4AZ28_9GAMM</name>
<evidence type="ECO:0000256" key="1">
    <source>
        <dbReference type="ARBA" id="ARBA00010333"/>
    </source>
</evidence>
<dbReference type="SMART" id="SM00062">
    <property type="entry name" value="PBPb"/>
    <property type="match status" value="1"/>
</dbReference>
<accession>A0ABW4AZ28</accession>
<dbReference type="PANTHER" id="PTHR30085:SF7">
    <property type="entry name" value="AMINO-ACID ABC TRANSPORTER-BINDING PROTEIN YHDW-RELATED"/>
    <property type="match status" value="1"/>
</dbReference>
<comment type="similarity">
    <text evidence="1">Belongs to the bacterial solute-binding protein 3 family.</text>
</comment>
<proteinExistence type="inferred from homology"/>
<dbReference type="SUPFAM" id="SSF53850">
    <property type="entry name" value="Periplasmic binding protein-like II"/>
    <property type="match status" value="1"/>
</dbReference>
<feature type="domain" description="Solute-binding protein family 3/N-terminal" evidence="5">
    <location>
        <begin position="36"/>
        <end position="262"/>
    </location>
</feature>
<organism evidence="6 7">
    <name type="scientific">Rhodanobacter aciditrophus</name>
    <dbReference type="NCBI Taxonomy" id="1623218"/>
    <lineage>
        <taxon>Bacteria</taxon>
        <taxon>Pseudomonadati</taxon>
        <taxon>Pseudomonadota</taxon>
        <taxon>Gammaproteobacteria</taxon>
        <taxon>Lysobacterales</taxon>
        <taxon>Rhodanobacteraceae</taxon>
        <taxon>Rhodanobacter</taxon>
    </lineage>
</organism>
<reference evidence="7" key="1">
    <citation type="journal article" date="2019" name="Int. J. Syst. Evol. Microbiol.">
        <title>The Global Catalogue of Microorganisms (GCM) 10K type strain sequencing project: providing services to taxonomists for standard genome sequencing and annotation.</title>
        <authorList>
            <consortium name="The Broad Institute Genomics Platform"/>
            <consortium name="The Broad Institute Genome Sequencing Center for Infectious Disease"/>
            <person name="Wu L."/>
            <person name="Ma J."/>
        </authorList>
    </citation>
    <scope>NUCLEOTIDE SEQUENCE [LARGE SCALE GENOMIC DNA]</scope>
    <source>
        <strain evidence="7">JCM 30774</strain>
    </source>
</reference>
<dbReference type="RefSeq" id="WP_377366416.1">
    <property type="nucleotide sequence ID" value="NZ_JBHTMN010000007.1"/>
</dbReference>